<organism evidence="1 2">
    <name type="scientific">Algoriphagus winogradskyi</name>
    <dbReference type="NCBI Taxonomy" id="237017"/>
    <lineage>
        <taxon>Bacteria</taxon>
        <taxon>Pseudomonadati</taxon>
        <taxon>Bacteroidota</taxon>
        <taxon>Cytophagia</taxon>
        <taxon>Cytophagales</taxon>
        <taxon>Cyclobacteriaceae</taxon>
        <taxon>Algoriphagus</taxon>
    </lineage>
</organism>
<sequence length="459" mass="54186">MESINQLLEACSLPEKTQLLEFAKIKNPPGSKKLMLMKLFVNQPGLSDTEYSQKIYKKPEGSAYFQLKKRVKDEFEELLLILKPSCIKRENQLHIECSELLLKSELILARGIRNEGSKLLERGLKMAIKNGFHDLVLTIYSTASRFGICEVLNNNDLPELEIAIKSHLQLLIKENYKKPTDQKESKNEHLKTMIRQLNYSRKSWVILDDINRAIQHKDYEKALTQVNEAELDLNQNTESRTKDELVLTKTSILLAKREYAEVLEECIYSVNPIKFSIENKLRFSLNHWYALFHLNRIEEAHQILRKNLMKLDSSQDKIWSYLEAYIYFKQGNFKTALKEIHSCQKYLKSNSEYYLGSKMLEIMILFEQNDEDWLEYKIENFRKLISRYKCKTLKRIHLSFQIFSKMQKSLFNAGLQDYVYDPVLFKLQNENEGLEWRPSSSELIRYDGWITAKTKNQIF</sequence>
<accession>A0ABY1P6B2</accession>
<evidence type="ECO:0000313" key="2">
    <source>
        <dbReference type="Proteomes" id="UP001157915"/>
    </source>
</evidence>
<protein>
    <recommendedName>
        <fullName evidence="3">Tetratricopeptide repeat protein</fullName>
    </recommendedName>
</protein>
<proteinExistence type="predicted"/>
<dbReference type="RefSeq" id="WP_283413558.1">
    <property type="nucleotide sequence ID" value="NZ_FXUA01000005.1"/>
</dbReference>
<dbReference type="Gene3D" id="1.25.40.10">
    <property type="entry name" value="Tetratricopeptide repeat domain"/>
    <property type="match status" value="1"/>
</dbReference>
<dbReference type="EMBL" id="FXUA01000005">
    <property type="protein sequence ID" value="SMP27590.1"/>
    <property type="molecule type" value="Genomic_DNA"/>
</dbReference>
<reference evidence="1 2" key="1">
    <citation type="submission" date="2017-05" db="EMBL/GenBank/DDBJ databases">
        <authorList>
            <person name="Varghese N."/>
            <person name="Submissions S."/>
        </authorList>
    </citation>
    <scope>NUCLEOTIDE SEQUENCE [LARGE SCALE GENOMIC DNA]</scope>
    <source>
        <strain evidence="1 2">DSM 15360</strain>
    </source>
</reference>
<name>A0ABY1P6B2_9BACT</name>
<dbReference type="InterPro" id="IPR011990">
    <property type="entry name" value="TPR-like_helical_dom_sf"/>
</dbReference>
<evidence type="ECO:0000313" key="1">
    <source>
        <dbReference type="EMBL" id="SMP27590.1"/>
    </source>
</evidence>
<dbReference type="SUPFAM" id="SSF48452">
    <property type="entry name" value="TPR-like"/>
    <property type="match status" value="1"/>
</dbReference>
<dbReference type="Proteomes" id="UP001157915">
    <property type="component" value="Unassembled WGS sequence"/>
</dbReference>
<evidence type="ECO:0008006" key="3">
    <source>
        <dbReference type="Google" id="ProtNLM"/>
    </source>
</evidence>
<keyword evidence="2" id="KW-1185">Reference proteome</keyword>
<comment type="caution">
    <text evidence="1">The sequence shown here is derived from an EMBL/GenBank/DDBJ whole genome shotgun (WGS) entry which is preliminary data.</text>
</comment>
<gene>
    <name evidence="1" type="ORF">SAMN06265367_10598</name>
</gene>